<protein>
    <recommendedName>
        <fullName evidence="9">Methyl-accepting chemotaxis protein</fullName>
    </recommendedName>
</protein>
<evidence type="ECO:0000256" key="2">
    <source>
        <dbReference type="ARBA" id="ARBA00029447"/>
    </source>
</evidence>
<dbReference type="InterPro" id="IPR004089">
    <property type="entry name" value="MCPsignal_dom"/>
</dbReference>
<keyword evidence="4" id="KW-0812">Transmembrane</keyword>
<dbReference type="SUPFAM" id="SSF58104">
    <property type="entry name" value="Methyl-accepting chemotaxis protein (MCP) signaling domain"/>
    <property type="match status" value="1"/>
</dbReference>
<dbReference type="PANTHER" id="PTHR32089:SF112">
    <property type="entry name" value="LYSOZYME-LIKE PROTEIN-RELATED"/>
    <property type="match status" value="1"/>
</dbReference>
<comment type="similarity">
    <text evidence="2">Belongs to the methyl-accepting chemotaxis (MCP) protein family.</text>
</comment>
<evidence type="ECO:0000256" key="3">
    <source>
        <dbReference type="PROSITE-ProRule" id="PRU00284"/>
    </source>
</evidence>
<dbReference type="Pfam" id="PF00015">
    <property type="entry name" value="MCPsignal"/>
    <property type="match status" value="1"/>
</dbReference>
<dbReference type="Gene3D" id="6.10.340.10">
    <property type="match status" value="1"/>
</dbReference>
<dbReference type="SMART" id="SM00283">
    <property type="entry name" value="MA"/>
    <property type="match status" value="1"/>
</dbReference>
<dbReference type="Proteomes" id="UP001138757">
    <property type="component" value="Unassembled WGS sequence"/>
</dbReference>
<evidence type="ECO:0000259" key="6">
    <source>
        <dbReference type="PROSITE" id="PS50885"/>
    </source>
</evidence>
<accession>A0A9X1DE20</accession>
<dbReference type="Gene3D" id="1.10.287.950">
    <property type="entry name" value="Methyl-accepting chemotaxis protein"/>
    <property type="match status" value="1"/>
</dbReference>
<dbReference type="RefSeq" id="WP_214624735.1">
    <property type="nucleotide sequence ID" value="NZ_JAHGAW010000011.1"/>
</dbReference>
<dbReference type="PANTHER" id="PTHR32089">
    <property type="entry name" value="METHYL-ACCEPTING CHEMOTAXIS PROTEIN MCPB"/>
    <property type="match status" value="1"/>
</dbReference>
<dbReference type="GO" id="GO:0016020">
    <property type="term" value="C:membrane"/>
    <property type="evidence" value="ECO:0007669"/>
    <property type="project" value="InterPro"/>
</dbReference>
<dbReference type="PROSITE" id="PS50885">
    <property type="entry name" value="HAMP"/>
    <property type="match status" value="1"/>
</dbReference>
<feature type="transmembrane region" description="Helical" evidence="4">
    <location>
        <begin position="190"/>
        <end position="214"/>
    </location>
</feature>
<dbReference type="InterPro" id="IPR003660">
    <property type="entry name" value="HAMP_dom"/>
</dbReference>
<evidence type="ECO:0008006" key="9">
    <source>
        <dbReference type="Google" id="ProtNLM"/>
    </source>
</evidence>
<evidence type="ECO:0000313" key="8">
    <source>
        <dbReference type="Proteomes" id="UP001138757"/>
    </source>
</evidence>
<comment type="caution">
    <text evidence="7">The sequence shown here is derived from an EMBL/GenBank/DDBJ whole genome shotgun (WGS) entry which is preliminary data.</text>
</comment>
<feature type="domain" description="Methyl-accepting transducer" evidence="5">
    <location>
        <begin position="316"/>
        <end position="552"/>
    </location>
</feature>
<evidence type="ECO:0000313" key="7">
    <source>
        <dbReference type="EMBL" id="MBT2188477.1"/>
    </source>
</evidence>
<keyword evidence="4" id="KW-1133">Transmembrane helix</keyword>
<gene>
    <name evidence="7" type="ORF">KK488_16100</name>
</gene>
<proteinExistence type="inferred from homology"/>
<name>A0A9X1DE20_9SPHN</name>
<dbReference type="GO" id="GO:0007165">
    <property type="term" value="P:signal transduction"/>
    <property type="evidence" value="ECO:0007669"/>
    <property type="project" value="UniProtKB-KW"/>
</dbReference>
<organism evidence="7 8">
    <name type="scientific">Sphingobium nicotianae</name>
    <dbReference type="NCBI Taxonomy" id="2782607"/>
    <lineage>
        <taxon>Bacteria</taxon>
        <taxon>Pseudomonadati</taxon>
        <taxon>Pseudomonadota</taxon>
        <taxon>Alphaproteobacteria</taxon>
        <taxon>Sphingomonadales</taxon>
        <taxon>Sphingomonadaceae</taxon>
        <taxon>Sphingobium</taxon>
    </lineage>
</organism>
<feature type="domain" description="HAMP" evidence="6">
    <location>
        <begin position="219"/>
        <end position="272"/>
    </location>
</feature>
<evidence type="ECO:0000256" key="1">
    <source>
        <dbReference type="ARBA" id="ARBA00023224"/>
    </source>
</evidence>
<keyword evidence="4" id="KW-0472">Membrane</keyword>
<evidence type="ECO:0000259" key="5">
    <source>
        <dbReference type="PROSITE" id="PS50111"/>
    </source>
</evidence>
<keyword evidence="8" id="KW-1185">Reference proteome</keyword>
<dbReference type="EMBL" id="JAHGAW010000011">
    <property type="protein sequence ID" value="MBT2188477.1"/>
    <property type="molecule type" value="Genomic_DNA"/>
</dbReference>
<evidence type="ECO:0000256" key="4">
    <source>
        <dbReference type="SAM" id="Phobius"/>
    </source>
</evidence>
<keyword evidence="1 3" id="KW-0807">Transducer</keyword>
<dbReference type="AlphaFoldDB" id="A0A9X1DE20"/>
<dbReference type="PROSITE" id="PS50111">
    <property type="entry name" value="CHEMOTAXIS_TRANSDUC_2"/>
    <property type="match status" value="1"/>
</dbReference>
<sequence>MRSLRRWKTAMFKRAAGRGASLSGQLRRLLLAAGALLFLLIVAQLGALTVNRLITARLVEQRIAPMSQLQVVASAYQTSWAIADKVRIGTLGAAGGATAVRDLQARLARDWRDLEINAPEIAAQFATERPDAEQAVARLQTLLEKGDRDRLDFFMSGQFYSGVDPLLSRIAQTTADLRGTAGQDRTILRWVNFAAELLLIAFTLGAIAGGVLIARIGEARLVKPLADIAGHLRRARADDASDEVPGMDREDEIGAIALALAQAGASERLAEQSRREQHRAEEALHQRELEEARAEQARARLIDSHFARFDAVLSQLVAALGQASTTMRDMATTLASASAQSRDRADAVAQSVTAAAARVDAVQQDSLGLLQLVADVRGSAATTRTHSSGVIEQSGRNRAHAQALSDLVNGISRALDLIKGIAAQTNLLSVNANIEAHRSGEAGRGFTVVAREIKTLAVDSSQAAGEIARQLSLVNQTAADFLASASLVEELAGGVGQQADSVEALAGSQEDASHRMAASIADTHADIREITLAAQDARAGSEALVDAASQLLKTADAIAGQIADLHREFSALRVNLSEAA</sequence>
<reference evidence="7" key="1">
    <citation type="submission" date="2021-05" db="EMBL/GenBank/DDBJ databases">
        <title>Genome of Sphingobium sp. strain.</title>
        <authorList>
            <person name="Fan R."/>
        </authorList>
    </citation>
    <scope>NUCLEOTIDE SEQUENCE</scope>
    <source>
        <strain evidence="7">H33</strain>
    </source>
</reference>